<dbReference type="GO" id="GO:0005737">
    <property type="term" value="C:cytoplasm"/>
    <property type="evidence" value="ECO:0007669"/>
    <property type="project" value="TreeGrafter"/>
</dbReference>
<organism evidence="4 5">
    <name type="scientific">Afifella marina DSM 2698</name>
    <dbReference type="NCBI Taxonomy" id="1120955"/>
    <lineage>
        <taxon>Bacteria</taxon>
        <taxon>Pseudomonadati</taxon>
        <taxon>Pseudomonadota</taxon>
        <taxon>Alphaproteobacteria</taxon>
        <taxon>Hyphomicrobiales</taxon>
        <taxon>Afifellaceae</taxon>
        <taxon>Afifella</taxon>
    </lineage>
</organism>
<keyword evidence="2" id="KW-0472">Membrane</keyword>
<sequence>MRSTQWAVIGGGIVGAAIAYGLARAGEKPLLLDEGDVAHRAARGNLGNVWVQGKGAALPPYADLSRRAANDWAAFAEELEKVTDIDVHFRRPGAFFLCFSPEELEKRGAMMARLNDAATVKSRFEVLEGDELRRRLPAAGPALAGAIFSPDDGTANPLRLLRALIQGTVALGGEYLPCRRAENITFTGNGVEIATAMGSVRAERVVLAAGLGNARLAPLLGLDAPVRPVRGQILVTEKVRPFLDCGTNFVRQTVEGGCVFGESSEEAGFDEGTTLPVLRETAARAVAAFPLLRHVQVVRAWGALRIMSPDGAPIYQQTQDGRAFLVSVHSGVTLSSFHAGPLVETLMGEGFSTPAYHPFSPERFHVQAA</sequence>
<dbReference type="Pfam" id="PF01266">
    <property type="entry name" value="DAO"/>
    <property type="match status" value="1"/>
</dbReference>
<dbReference type="Gene3D" id="3.50.50.60">
    <property type="entry name" value="FAD/NAD(P)-binding domain"/>
    <property type="match status" value="1"/>
</dbReference>
<dbReference type="SUPFAM" id="SSF54373">
    <property type="entry name" value="FAD-linked reductases, C-terminal domain"/>
    <property type="match status" value="1"/>
</dbReference>
<dbReference type="GO" id="GO:0016491">
    <property type="term" value="F:oxidoreductase activity"/>
    <property type="evidence" value="ECO:0007669"/>
    <property type="project" value="UniProtKB-KW"/>
</dbReference>
<keyword evidence="2" id="KW-0812">Transmembrane</keyword>
<dbReference type="Proteomes" id="UP000199347">
    <property type="component" value="Unassembled WGS sequence"/>
</dbReference>
<proteinExistence type="predicted"/>
<name>A0A1G5MCY9_AFIMA</name>
<feature type="transmembrane region" description="Helical" evidence="2">
    <location>
        <begin position="6"/>
        <end position="23"/>
    </location>
</feature>
<dbReference type="PANTHER" id="PTHR13847">
    <property type="entry name" value="SARCOSINE DEHYDROGENASE-RELATED"/>
    <property type="match status" value="1"/>
</dbReference>
<accession>A0A1G5MCY9</accession>
<dbReference type="PANTHER" id="PTHR13847:SF287">
    <property type="entry name" value="FAD-DEPENDENT OXIDOREDUCTASE DOMAIN-CONTAINING PROTEIN 1"/>
    <property type="match status" value="1"/>
</dbReference>
<evidence type="ECO:0000313" key="5">
    <source>
        <dbReference type="Proteomes" id="UP000199347"/>
    </source>
</evidence>
<keyword evidence="2" id="KW-1133">Transmembrane helix</keyword>
<evidence type="ECO:0000313" key="4">
    <source>
        <dbReference type="EMBL" id="SCZ23057.1"/>
    </source>
</evidence>
<reference evidence="4 5" key="1">
    <citation type="submission" date="2016-10" db="EMBL/GenBank/DDBJ databases">
        <authorList>
            <person name="de Groot N.N."/>
        </authorList>
    </citation>
    <scope>NUCLEOTIDE SEQUENCE [LARGE SCALE GENOMIC DNA]</scope>
    <source>
        <strain evidence="4 5">DSM 2698</strain>
    </source>
</reference>
<dbReference type="Gene3D" id="3.30.9.10">
    <property type="entry name" value="D-Amino Acid Oxidase, subunit A, domain 2"/>
    <property type="match status" value="1"/>
</dbReference>
<evidence type="ECO:0000256" key="2">
    <source>
        <dbReference type="SAM" id="Phobius"/>
    </source>
</evidence>
<dbReference type="InterPro" id="IPR006076">
    <property type="entry name" value="FAD-dep_OxRdtase"/>
</dbReference>
<dbReference type="AlphaFoldDB" id="A0A1G5MCY9"/>
<dbReference type="EMBL" id="FMVW01000001">
    <property type="protein sequence ID" value="SCZ23057.1"/>
    <property type="molecule type" value="Genomic_DNA"/>
</dbReference>
<dbReference type="InterPro" id="IPR036188">
    <property type="entry name" value="FAD/NAD-bd_sf"/>
</dbReference>
<gene>
    <name evidence="4" type="ORF">SAMN03080610_00484</name>
</gene>
<keyword evidence="5" id="KW-1185">Reference proteome</keyword>
<evidence type="ECO:0000256" key="1">
    <source>
        <dbReference type="ARBA" id="ARBA00023002"/>
    </source>
</evidence>
<feature type="domain" description="FAD dependent oxidoreductase" evidence="3">
    <location>
        <begin position="6"/>
        <end position="336"/>
    </location>
</feature>
<keyword evidence="1" id="KW-0560">Oxidoreductase</keyword>
<protein>
    <submittedName>
        <fullName evidence="4">Glycine/D-amino acid oxidase</fullName>
    </submittedName>
</protein>
<evidence type="ECO:0000259" key="3">
    <source>
        <dbReference type="Pfam" id="PF01266"/>
    </source>
</evidence>
<dbReference type="SUPFAM" id="SSF51905">
    <property type="entry name" value="FAD/NAD(P)-binding domain"/>
    <property type="match status" value="1"/>
</dbReference>
<dbReference type="STRING" id="1120955.SAMN03080610_00484"/>